<organism evidence="4 5">
    <name type="scientific">Fulvivirga marina</name>
    <dbReference type="NCBI Taxonomy" id="2494733"/>
    <lineage>
        <taxon>Bacteria</taxon>
        <taxon>Pseudomonadati</taxon>
        <taxon>Bacteroidota</taxon>
        <taxon>Cytophagia</taxon>
        <taxon>Cytophagales</taxon>
        <taxon>Fulvivirgaceae</taxon>
        <taxon>Fulvivirga</taxon>
    </lineage>
</organism>
<reference evidence="4" key="1">
    <citation type="submission" date="2021-01" db="EMBL/GenBank/DDBJ databases">
        <title>Fulvivirga kasyanovii gen. nov., sp nov., a novel member of the phylum Bacteroidetes isolated from seawater in a mussel farm.</title>
        <authorList>
            <person name="Zhao L.-H."/>
            <person name="Wang Z.-J."/>
        </authorList>
    </citation>
    <scope>NUCLEOTIDE SEQUENCE</scope>
    <source>
        <strain evidence="4">29W222</strain>
    </source>
</reference>
<proteinExistence type="predicted"/>
<sequence>MRNIFILLVLGCFQLAHGQTTPYFVFPDNFAWNVIEEGDTLEFDLKIHPGNSKDYLYSIYGDRGLSLRFDSLGSFFWSPSYDLVDRVREKEEFSVIFEAVSKDGKKIRKEVPFTVLHKNRPPVVDELPVFYVKQYSANEFNLNQLNQIRDLDEDPIVFKPILSAMPEGADLTELGIFTWKPSRNQFRALRREPLKVSFIVQDQPEKSEVTGTLVIAPTQLDLPPEITMVPNDTLLTIDEDEVLNLNFYVSDPNGDDNIKDVGFVSNDMRVSKTSLKRNTATQWEFTWIPGYDFVGEAESSSLVELIFYVIDESNKRSERALNVKIMDTENLEQKDQRLYSKYRSMLVQTMDLIDQLDENQKRLNKQLRQAKKGKRKRSILNASLGAITGVSPVFMENDSKDYVTGVGGTAVMTLGTLEATEVLGRSKDDIMEKLKLNIDIRNQLQAEGDQFARQYALKSQRRDKNFYVDIDKLKAQLNNKKMILLELDAGWENPNKSTDKNIRKKFPDFNNEGFEE</sequence>
<accession>A0A937FY08</accession>
<evidence type="ECO:0000313" key="5">
    <source>
        <dbReference type="Proteomes" id="UP000614216"/>
    </source>
</evidence>
<feature type="signal peptide" evidence="3">
    <location>
        <begin position="1"/>
        <end position="18"/>
    </location>
</feature>
<protein>
    <submittedName>
        <fullName evidence="4">Uncharacterized protein</fullName>
    </submittedName>
</protein>
<feature type="chain" id="PRO_5036886603" evidence="3">
    <location>
        <begin position="19"/>
        <end position="516"/>
    </location>
</feature>
<feature type="coiled-coil region" evidence="1">
    <location>
        <begin position="346"/>
        <end position="376"/>
    </location>
</feature>
<name>A0A937FY08_9BACT</name>
<keyword evidence="3" id="KW-0732">Signal</keyword>
<feature type="region of interest" description="Disordered" evidence="2">
    <location>
        <begin position="496"/>
        <end position="516"/>
    </location>
</feature>
<comment type="caution">
    <text evidence="4">The sequence shown here is derived from an EMBL/GenBank/DDBJ whole genome shotgun (WGS) entry which is preliminary data.</text>
</comment>
<feature type="compositionally biased region" description="Basic and acidic residues" evidence="2">
    <location>
        <begin position="497"/>
        <end position="507"/>
    </location>
</feature>
<evidence type="ECO:0000256" key="1">
    <source>
        <dbReference type="SAM" id="Coils"/>
    </source>
</evidence>
<keyword evidence="5" id="KW-1185">Reference proteome</keyword>
<evidence type="ECO:0000256" key="3">
    <source>
        <dbReference type="SAM" id="SignalP"/>
    </source>
</evidence>
<gene>
    <name evidence="4" type="ORF">JMN32_09795</name>
</gene>
<keyword evidence="1" id="KW-0175">Coiled coil</keyword>
<dbReference type="Proteomes" id="UP000614216">
    <property type="component" value="Unassembled WGS sequence"/>
</dbReference>
<dbReference type="RefSeq" id="WP_202856135.1">
    <property type="nucleotide sequence ID" value="NZ_JAEUGD010000031.1"/>
</dbReference>
<dbReference type="EMBL" id="JAEUGD010000031">
    <property type="protein sequence ID" value="MBL6446603.1"/>
    <property type="molecule type" value="Genomic_DNA"/>
</dbReference>
<dbReference type="AlphaFoldDB" id="A0A937FY08"/>
<evidence type="ECO:0000256" key="2">
    <source>
        <dbReference type="SAM" id="MobiDB-lite"/>
    </source>
</evidence>
<evidence type="ECO:0000313" key="4">
    <source>
        <dbReference type="EMBL" id="MBL6446603.1"/>
    </source>
</evidence>